<keyword evidence="4" id="KW-1185">Reference proteome</keyword>
<sequence>MEENEPTNQSKNPFRLAREPRKANAPLVVDENTTAWEIYNDRASTYDREMIKDWNESLNTLLIFAALYSAVLTAFIIESMKLLQEDVTETTRDILLVITRQLANTSAEPFKPEPFVAPDYAVRVNYYFFTSISCSLVAALGAVL</sequence>
<feature type="non-terminal residue" evidence="3">
    <location>
        <position position="144"/>
    </location>
</feature>
<dbReference type="AlphaFoldDB" id="A0A0C3B0B3"/>
<organism evidence="3 4">
    <name type="scientific">Serendipita vermifera MAFF 305830</name>
    <dbReference type="NCBI Taxonomy" id="933852"/>
    <lineage>
        <taxon>Eukaryota</taxon>
        <taxon>Fungi</taxon>
        <taxon>Dikarya</taxon>
        <taxon>Basidiomycota</taxon>
        <taxon>Agaricomycotina</taxon>
        <taxon>Agaricomycetes</taxon>
        <taxon>Sebacinales</taxon>
        <taxon>Serendipitaceae</taxon>
        <taxon>Serendipita</taxon>
    </lineage>
</organism>
<feature type="transmembrane region" description="Helical" evidence="1">
    <location>
        <begin position="124"/>
        <end position="143"/>
    </location>
</feature>
<evidence type="ECO:0000259" key="2">
    <source>
        <dbReference type="Pfam" id="PF20153"/>
    </source>
</evidence>
<name>A0A0C3B0B3_SERVB</name>
<keyword evidence="1" id="KW-1133">Transmembrane helix</keyword>
<dbReference type="OrthoDB" id="3221808at2759"/>
<proteinExistence type="predicted"/>
<dbReference type="InterPro" id="IPR045338">
    <property type="entry name" value="DUF6535"/>
</dbReference>
<dbReference type="Proteomes" id="UP000054097">
    <property type="component" value="Unassembled WGS sequence"/>
</dbReference>
<feature type="domain" description="DUF6535" evidence="2">
    <location>
        <begin position="36"/>
        <end position="144"/>
    </location>
</feature>
<dbReference type="EMBL" id="KN824312">
    <property type="protein sequence ID" value="KIM25644.1"/>
    <property type="molecule type" value="Genomic_DNA"/>
</dbReference>
<evidence type="ECO:0000256" key="1">
    <source>
        <dbReference type="SAM" id="Phobius"/>
    </source>
</evidence>
<dbReference type="HOGENOM" id="CLU_018688_2_2_1"/>
<evidence type="ECO:0000313" key="3">
    <source>
        <dbReference type="EMBL" id="KIM25644.1"/>
    </source>
</evidence>
<dbReference type="STRING" id="933852.A0A0C3B0B3"/>
<feature type="transmembrane region" description="Helical" evidence="1">
    <location>
        <begin position="58"/>
        <end position="77"/>
    </location>
</feature>
<dbReference type="Pfam" id="PF20153">
    <property type="entry name" value="DUF6535"/>
    <property type="match status" value="1"/>
</dbReference>
<protein>
    <recommendedName>
        <fullName evidence="2">DUF6535 domain-containing protein</fullName>
    </recommendedName>
</protein>
<evidence type="ECO:0000313" key="4">
    <source>
        <dbReference type="Proteomes" id="UP000054097"/>
    </source>
</evidence>
<accession>A0A0C3B0B3</accession>
<reference evidence="4" key="2">
    <citation type="submission" date="2015-01" db="EMBL/GenBank/DDBJ databases">
        <title>Evolutionary Origins and Diversification of the Mycorrhizal Mutualists.</title>
        <authorList>
            <consortium name="DOE Joint Genome Institute"/>
            <consortium name="Mycorrhizal Genomics Consortium"/>
            <person name="Kohler A."/>
            <person name="Kuo A."/>
            <person name="Nagy L.G."/>
            <person name="Floudas D."/>
            <person name="Copeland A."/>
            <person name="Barry K.W."/>
            <person name="Cichocki N."/>
            <person name="Veneault-Fourrey C."/>
            <person name="LaButti K."/>
            <person name="Lindquist E.A."/>
            <person name="Lipzen A."/>
            <person name="Lundell T."/>
            <person name="Morin E."/>
            <person name="Murat C."/>
            <person name="Riley R."/>
            <person name="Ohm R."/>
            <person name="Sun H."/>
            <person name="Tunlid A."/>
            <person name="Henrissat B."/>
            <person name="Grigoriev I.V."/>
            <person name="Hibbett D.S."/>
            <person name="Martin F."/>
        </authorList>
    </citation>
    <scope>NUCLEOTIDE SEQUENCE [LARGE SCALE GENOMIC DNA]</scope>
    <source>
        <strain evidence="4">MAFF 305830</strain>
    </source>
</reference>
<gene>
    <name evidence="3" type="ORF">M408DRAFT_73944</name>
</gene>
<keyword evidence="1" id="KW-0812">Transmembrane</keyword>
<reference evidence="3 4" key="1">
    <citation type="submission" date="2014-04" db="EMBL/GenBank/DDBJ databases">
        <authorList>
            <consortium name="DOE Joint Genome Institute"/>
            <person name="Kuo A."/>
            <person name="Zuccaro A."/>
            <person name="Kohler A."/>
            <person name="Nagy L.G."/>
            <person name="Floudas D."/>
            <person name="Copeland A."/>
            <person name="Barry K.W."/>
            <person name="Cichocki N."/>
            <person name="Veneault-Fourrey C."/>
            <person name="LaButti K."/>
            <person name="Lindquist E.A."/>
            <person name="Lipzen A."/>
            <person name="Lundell T."/>
            <person name="Morin E."/>
            <person name="Murat C."/>
            <person name="Sun H."/>
            <person name="Tunlid A."/>
            <person name="Henrissat B."/>
            <person name="Grigoriev I.V."/>
            <person name="Hibbett D.S."/>
            <person name="Martin F."/>
            <person name="Nordberg H.P."/>
            <person name="Cantor M.N."/>
            <person name="Hua S.X."/>
        </authorList>
    </citation>
    <scope>NUCLEOTIDE SEQUENCE [LARGE SCALE GENOMIC DNA]</scope>
    <source>
        <strain evidence="3 4">MAFF 305830</strain>
    </source>
</reference>
<keyword evidence="1" id="KW-0472">Membrane</keyword>